<protein>
    <submittedName>
        <fullName evidence="4">Uncharacterized protein</fullName>
    </submittedName>
</protein>
<evidence type="ECO:0000313" key="4">
    <source>
        <dbReference type="EMBL" id="PLW23357.1"/>
    </source>
</evidence>
<dbReference type="AlphaFoldDB" id="A0A2N5TCX2"/>
<keyword evidence="2" id="KW-1133">Transmembrane helix</keyword>
<evidence type="ECO:0000313" key="5">
    <source>
        <dbReference type="EMBL" id="PLW47757.1"/>
    </source>
</evidence>
<evidence type="ECO:0000313" key="6">
    <source>
        <dbReference type="Proteomes" id="UP000235392"/>
    </source>
</evidence>
<feature type="region of interest" description="Disordered" evidence="1">
    <location>
        <begin position="125"/>
        <end position="147"/>
    </location>
</feature>
<feature type="compositionally biased region" description="Basic and acidic residues" evidence="1">
    <location>
        <begin position="185"/>
        <end position="198"/>
    </location>
</feature>
<sequence>MLPMHHVLILLLLLQVVHPSYESEELVGTAADGLDIAAALAASHSSDTPEKSSKSPWSFLKRKHSRKEKGKAKIDESPAVITDSDTHESLESKEADLKQQSESLALAWHFEEEQLLEMLEMAQGFAEQEEVSEPPTSRDAAPDREDQISKDERLARQLQEDAKLACDLELSFRNSDMGYHPPPPSRDEVQYSQRRADQPHGNPGQVNEVRRRRGDEISNHHHPTREASPRHNRAPPASHTKVCPVHTDSLREEDNRGVGLEGIPFVVLFYVALFILAKLAVSSNRLFSR</sequence>
<accession>A0A2N5TCX2</accession>
<feature type="region of interest" description="Disordered" evidence="1">
    <location>
        <begin position="174"/>
        <end position="245"/>
    </location>
</feature>
<evidence type="ECO:0000256" key="3">
    <source>
        <dbReference type="SAM" id="SignalP"/>
    </source>
</evidence>
<proteinExistence type="predicted"/>
<feature type="transmembrane region" description="Helical" evidence="2">
    <location>
        <begin position="262"/>
        <end position="281"/>
    </location>
</feature>
<dbReference type="Proteomes" id="UP000235392">
    <property type="component" value="Unassembled WGS sequence"/>
</dbReference>
<gene>
    <name evidence="5" type="ORF">PCASD_04358</name>
    <name evidence="4" type="ORF">PCASD_12327</name>
</gene>
<keyword evidence="2" id="KW-0472">Membrane</keyword>
<reference evidence="4 6" key="1">
    <citation type="submission" date="2017-11" db="EMBL/GenBank/DDBJ databases">
        <title>De novo assembly and phasing of dikaryotic genomes from two isolates of Puccinia coronata f. sp. avenae, the causal agent of oat crown rust.</title>
        <authorList>
            <person name="Miller M.E."/>
            <person name="Zhang Y."/>
            <person name="Omidvar V."/>
            <person name="Sperschneider J."/>
            <person name="Schwessinger B."/>
            <person name="Raley C."/>
            <person name="Palmer J.M."/>
            <person name="Garnica D."/>
            <person name="Upadhyaya N."/>
            <person name="Rathjen J."/>
            <person name="Taylor J.M."/>
            <person name="Park R.F."/>
            <person name="Dodds P.N."/>
            <person name="Hirsch C.D."/>
            <person name="Kianian S.F."/>
            <person name="Figueroa M."/>
        </authorList>
    </citation>
    <scope>NUCLEOTIDE SEQUENCE [LARGE SCALE GENOMIC DNA]</scope>
    <source>
        <strain evidence="4">12SD80</strain>
    </source>
</reference>
<feature type="chain" id="PRO_5014563361" evidence="3">
    <location>
        <begin position="20"/>
        <end position="289"/>
    </location>
</feature>
<feature type="compositionally biased region" description="Basic and acidic residues" evidence="1">
    <location>
        <begin position="213"/>
        <end position="229"/>
    </location>
</feature>
<organism evidence="4 6">
    <name type="scientific">Puccinia coronata f. sp. avenae</name>
    <dbReference type="NCBI Taxonomy" id="200324"/>
    <lineage>
        <taxon>Eukaryota</taxon>
        <taxon>Fungi</taxon>
        <taxon>Dikarya</taxon>
        <taxon>Basidiomycota</taxon>
        <taxon>Pucciniomycotina</taxon>
        <taxon>Pucciniomycetes</taxon>
        <taxon>Pucciniales</taxon>
        <taxon>Pucciniaceae</taxon>
        <taxon>Puccinia</taxon>
    </lineage>
</organism>
<keyword evidence="3" id="KW-0732">Signal</keyword>
<feature type="compositionally biased region" description="Basic and acidic residues" evidence="1">
    <location>
        <begin position="84"/>
        <end position="96"/>
    </location>
</feature>
<dbReference type="EMBL" id="PGCI01000636">
    <property type="protein sequence ID" value="PLW23357.1"/>
    <property type="molecule type" value="Genomic_DNA"/>
</dbReference>
<evidence type="ECO:0000256" key="1">
    <source>
        <dbReference type="SAM" id="MobiDB-lite"/>
    </source>
</evidence>
<feature type="signal peptide" evidence="3">
    <location>
        <begin position="1"/>
        <end position="19"/>
    </location>
</feature>
<feature type="compositionally biased region" description="Basic residues" evidence="1">
    <location>
        <begin position="60"/>
        <end position="70"/>
    </location>
</feature>
<dbReference type="EMBL" id="PGCI01000028">
    <property type="protein sequence ID" value="PLW47757.1"/>
    <property type="molecule type" value="Genomic_DNA"/>
</dbReference>
<evidence type="ECO:0000256" key="2">
    <source>
        <dbReference type="SAM" id="Phobius"/>
    </source>
</evidence>
<comment type="caution">
    <text evidence="4">The sequence shown here is derived from an EMBL/GenBank/DDBJ whole genome shotgun (WGS) entry which is preliminary data.</text>
</comment>
<keyword evidence="2" id="KW-0812">Transmembrane</keyword>
<feature type="region of interest" description="Disordered" evidence="1">
    <location>
        <begin position="42"/>
        <end position="96"/>
    </location>
</feature>
<name>A0A2N5TCX2_9BASI</name>